<feature type="compositionally biased region" description="Basic and acidic residues" evidence="1">
    <location>
        <begin position="1"/>
        <end position="48"/>
    </location>
</feature>
<comment type="caution">
    <text evidence="2">The sequence shown here is derived from an EMBL/GenBank/DDBJ whole genome shotgun (WGS) entry which is preliminary data.</text>
</comment>
<feature type="region of interest" description="Disordered" evidence="1">
    <location>
        <begin position="69"/>
        <end position="139"/>
    </location>
</feature>
<feature type="region of interest" description="Disordered" evidence="1">
    <location>
        <begin position="1"/>
        <end position="56"/>
    </location>
</feature>
<proteinExistence type="predicted"/>
<evidence type="ECO:0000256" key="1">
    <source>
        <dbReference type="SAM" id="MobiDB-lite"/>
    </source>
</evidence>
<dbReference type="AlphaFoldDB" id="A0A9D4UB64"/>
<organism evidence="2 3">
    <name type="scientific">Adiantum capillus-veneris</name>
    <name type="common">Maidenhair fern</name>
    <dbReference type="NCBI Taxonomy" id="13818"/>
    <lineage>
        <taxon>Eukaryota</taxon>
        <taxon>Viridiplantae</taxon>
        <taxon>Streptophyta</taxon>
        <taxon>Embryophyta</taxon>
        <taxon>Tracheophyta</taxon>
        <taxon>Polypodiopsida</taxon>
        <taxon>Polypodiidae</taxon>
        <taxon>Polypodiales</taxon>
        <taxon>Pteridineae</taxon>
        <taxon>Pteridaceae</taxon>
        <taxon>Vittarioideae</taxon>
        <taxon>Adiantum</taxon>
    </lineage>
</organism>
<feature type="compositionally biased region" description="Basic and acidic residues" evidence="1">
    <location>
        <begin position="85"/>
        <end position="128"/>
    </location>
</feature>
<protein>
    <submittedName>
        <fullName evidence="2">Uncharacterized protein</fullName>
    </submittedName>
</protein>
<evidence type="ECO:0000313" key="2">
    <source>
        <dbReference type="EMBL" id="KAI5064670.1"/>
    </source>
</evidence>
<dbReference type="EMBL" id="JABFUD020000019">
    <property type="protein sequence ID" value="KAI5064670.1"/>
    <property type="molecule type" value="Genomic_DNA"/>
</dbReference>
<reference evidence="2" key="1">
    <citation type="submission" date="2021-01" db="EMBL/GenBank/DDBJ databases">
        <title>Adiantum capillus-veneris genome.</title>
        <authorList>
            <person name="Fang Y."/>
            <person name="Liao Q."/>
        </authorList>
    </citation>
    <scope>NUCLEOTIDE SEQUENCE</scope>
    <source>
        <strain evidence="2">H3</strain>
        <tissue evidence="2">Leaf</tissue>
    </source>
</reference>
<gene>
    <name evidence="2" type="ORF">GOP47_0019365</name>
</gene>
<evidence type="ECO:0000313" key="3">
    <source>
        <dbReference type="Proteomes" id="UP000886520"/>
    </source>
</evidence>
<keyword evidence="3" id="KW-1185">Reference proteome</keyword>
<sequence length="380" mass="44043">MNDDAKKPQGHAMNDDAKKPEGHAMNDDAKKSHERRRKEGLELYDASKGKRRGRHSYEDYLAQGALSENAVYESNHGPHGRSRHVMNDDAKKPQGHAMNDDAKKPQGHVMNDDAKKPQGHAMNDDAKKSHERRRKGSLEFYDASKGKRRGGLLYEDYLAQRARSENAVYESNHVSERLAPQLIFEEAQKLFFRCIADEHVLEEPAVGVSDSRLSMVAEYQRFGLWQQGYQLDLPEEDLALLDTYARSPLAYDDKEFTERLLSDLQTRFCSPVPHKNSISGDDFSVVLKHQVDSLYTANYGSVHIVFFRESRHRFRLIWVFKESQFEEYCDILARYRCYYARYLSDWRAGSAITLPSMEEEELKVLISVRKRVVPERKRKH</sequence>
<accession>A0A9D4UB64</accession>
<name>A0A9D4UB64_ADICA</name>
<dbReference type="Proteomes" id="UP000886520">
    <property type="component" value="Chromosome 19"/>
</dbReference>